<evidence type="ECO:0008006" key="5">
    <source>
        <dbReference type="Google" id="ProtNLM"/>
    </source>
</evidence>
<dbReference type="OrthoDB" id="660047at2"/>
<feature type="transmembrane region" description="Helical" evidence="2">
    <location>
        <begin position="203"/>
        <end position="224"/>
    </location>
</feature>
<name>A0A418R5U5_9BACT</name>
<evidence type="ECO:0000313" key="4">
    <source>
        <dbReference type="Proteomes" id="UP000284250"/>
    </source>
</evidence>
<evidence type="ECO:0000256" key="1">
    <source>
        <dbReference type="SAM" id="MobiDB-lite"/>
    </source>
</evidence>
<organism evidence="3 4">
    <name type="scientific">Hymenobacter rubripertinctus</name>
    <dbReference type="NCBI Taxonomy" id="2029981"/>
    <lineage>
        <taxon>Bacteria</taxon>
        <taxon>Pseudomonadati</taxon>
        <taxon>Bacteroidota</taxon>
        <taxon>Cytophagia</taxon>
        <taxon>Cytophagales</taxon>
        <taxon>Hymenobacteraceae</taxon>
        <taxon>Hymenobacter</taxon>
    </lineage>
</organism>
<keyword evidence="4" id="KW-1185">Reference proteome</keyword>
<feature type="transmembrane region" description="Helical" evidence="2">
    <location>
        <begin position="327"/>
        <end position="348"/>
    </location>
</feature>
<dbReference type="EMBL" id="QYCN01000004">
    <property type="protein sequence ID" value="RIY12766.1"/>
    <property type="molecule type" value="Genomic_DNA"/>
</dbReference>
<evidence type="ECO:0000256" key="2">
    <source>
        <dbReference type="SAM" id="Phobius"/>
    </source>
</evidence>
<feature type="transmembrane region" description="Helical" evidence="2">
    <location>
        <begin position="151"/>
        <end position="172"/>
    </location>
</feature>
<reference evidence="3 4" key="1">
    <citation type="submission" date="2019-01" db="EMBL/GenBank/DDBJ databases">
        <title>Hymenobacter humicola sp. nov., isolated from soils in Antarctica.</title>
        <authorList>
            <person name="Sedlacek I."/>
            <person name="Holochova P."/>
            <person name="Kralova S."/>
            <person name="Pantucek R."/>
            <person name="Stankova E."/>
            <person name="Vrbovska V."/>
            <person name="Kristofova L."/>
            <person name="Svec P."/>
            <person name="Busse H.-J."/>
        </authorList>
    </citation>
    <scope>NUCLEOTIDE SEQUENCE [LARGE SCALE GENOMIC DNA]</scope>
    <source>
        <strain evidence="3 4">CCM 8852</strain>
    </source>
</reference>
<feature type="region of interest" description="Disordered" evidence="1">
    <location>
        <begin position="388"/>
        <end position="407"/>
    </location>
</feature>
<sequence>MFKAYNSAWPRHEALREAARGWYRAGLLPLPQLEAIRAAYPPDFYRPNIYLRILLFLLMTLGYFAAAGMLALLLYSVANDLSGGQIREQATIGVVCLLSALGGQLLLRQLIRTGRTYRAGSDQALLYISLGFAAAAMYCFADLLTPNSLDLLALNGIVLVLLPVLLLLVLALIAYADALVAIAAYAVALALVTDLLLRTTFGILFVPFAVIGLAVGLYTLVRYLVPHTDFWYYQTCFIALKVVALLTFYLGGNYLVVREASAAIRNESTSHQISFALFFYLFTALIPLLYIYQGLRRPDRVWLLTGLVTLAFSGYTVRFYHSVLPPTVASALLGALLIVLMALALRYLRTPRHGLTAAPNDASTAERPGLNLEALIVAQTAHAPQVPEPGFQFGGGQSGGGGAEGQW</sequence>
<proteinExistence type="predicted"/>
<feature type="transmembrane region" description="Helical" evidence="2">
    <location>
        <begin position="231"/>
        <end position="252"/>
    </location>
</feature>
<feature type="transmembrane region" description="Helical" evidence="2">
    <location>
        <begin position="123"/>
        <end position="145"/>
    </location>
</feature>
<dbReference type="RefSeq" id="WP_119654367.1">
    <property type="nucleotide sequence ID" value="NZ_JBHUOI010000028.1"/>
</dbReference>
<keyword evidence="2" id="KW-1133">Transmembrane helix</keyword>
<keyword evidence="2" id="KW-0472">Membrane</keyword>
<gene>
    <name evidence="3" type="ORF">D0T11_03315</name>
</gene>
<feature type="transmembrane region" description="Helical" evidence="2">
    <location>
        <begin position="53"/>
        <end position="78"/>
    </location>
</feature>
<keyword evidence="2" id="KW-0812">Transmembrane</keyword>
<protein>
    <recommendedName>
        <fullName evidence="5">DUF2157 domain-containing protein</fullName>
    </recommendedName>
</protein>
<dbReference type="AlphaFoldDB" id="A0A418R5U5"/>
<feature type="compositionally biased region" description="Gly residues" evidence="1">
    <location>
        <begin position="392"/>
        <end position="407"/>
    </location>
</feature>
<feature type="transmembrane region" description="Helical" evidence="2">
    <location>
        <begin position="90"/>
        <end position="111"/>
    </location>
</feature>
<evidence type="ECO:0000313" key="3">
    <source>
        <dbReference type="EMBL" id="RIY12766.1"/>
    </source>
</evidence>
<feature type="transmembrane region" description="Helical" evidence="2">
    <location>
        <begin position="301"/>
        <end position="321"/>
    </location>
</feature>
<dbReference type="Proteomes" id="UP000284250">
    <property type="component" value="Unassembled WGS sequence"/>
</dbReference>
<comment type="caution">
    <text evidence="3">The sequence shown here is derived from an EMBL/GenBank/DDBJ whole genome shotgun (WGS) entry which is preliminary data.</text>
</comment>
<feature type="transmembrane region" description="Helical" evidence="2">
    <location>
        <begin position="179"/>
        <end position="197"/>
    </location>
</feature>
<accession>A0A418R5U5</accession>
<feature type="transmembrane region" description="Helical" evidence="2">
    <location>
        <begin position="272"/>
        <end position="292"/>
    </location>
</feature>